<dbReference type="InterPro" id="IPR011055">
    <property type="entry name" value="Dup_hybrid_motif"/>
</dbReference>
<dbReference type="InterPro" id="IPR016047">
    <property type="entry name" value="M23ase_b-sheet_dom"/>
</dbReference>
<organism evidence="4 5">
    <name type="scientific">Orenia marismortui</name>
    <dbReference type="NCBI Taxonomy" id="46469"/>
    <lineage>
        <taxon>Bacteria</taxon>
        <taxon>Bacillati</taxon>
        <taxon>Bacillota</taxon>
        <taxon>Clostridia</taxon>
        <taxon>Halanaerobiales</taxon>
        <taxon>Halobacteroidaceae</taxon>
        <taxon>Orenia</taxon>
    </lineage>
</organism>
<dbReference type="STRING" id="926561.GCA_000379025_01409"/>
<dbReference type="Gene3D" id="3.10.350.10">
    <property type="entry name" value="LysM domain"/>
    <property type="match status" value="2"/>
</dbReference>
<dbReference type="PROSITE" id="PS51782">
    <property type="entry name" value="LYSM"/>
    <property type="match status" value="2"/>
</dbReference>
<dbReference type="InterPro" id="IPR018392">
    <property type="entry name" value="LysM"/>
</dbReference>
<dbReference type="InterPro" id="IPR036365">
    <property type="entry name" value="PGBD-like_sf"/>
</dbReference>
<dbReference type="GO" id="GO:0004222">
    <property type="term" value="F:metalloendopeptidase activity"/>
    <property type="evidence" value="ECO:0007669"/>
    <property type="project" value="TreeGrafter"/>
</dbReference>
<sequence>MNLNKSALFILLLMFVSLIIPSPAQGQQRVLQVGMKGSDVQELQENLVMLGERLIIDGIFGPSTKQAIINLQKKAELPVDGVVGSETRIIIKEALNYDEHTVEEGDTLSELAIFYKAPIKAIKEANKLTSNNIIVGQELIIPKNYLGGNISTDFYDIISYKIKRGDSLEKISKKFNTTIRTIKKLNNLESYNLKAGETIKVSKLVLDLSNASKNTSKVKKDFIWPVFIKGRISSDYGWRIHPILKKKSFHKGVDIALPTGTLIKAIKAGKILSSGWIRGFGKTVTIDHGNGVVSLYGHNSQLLIKAGQKVNQGQIIAKSGNTGRSTGPHLEFRMMINGKAINPHKYIN</sequence>
<accession>A0A4R8GZT0</accession>
<protein>
    <submittedName>
        <fullName evidence="4">Murein DD-endopeptidase MepM/ murein hydrolase activator NlpD</fullName>
    </submittedName>
</protein>
<gene>
    <name evidence="4" type="ORF">C7959_10794</name>
</gene>
<dbReference type="CDD" id="cd12797">
    <property type="entry name" value="M23_peptidase"/>
    <property type="match status" value="1"/>
</dbReference>
<dbReference type="PANTHER" id="PTHR21666">
    <property type="entry name" value="PEPTIDASE-RELATED"/>
    <property type="match status" value="1"/>
</dbReference>
<evidence type="ECO:0000313" key="5">
    <source>
        <dbReference type="Proteomes" id="UP000295832"/>
    </source>
</evidence>
<keyword evidence="1 2" id="KW-0732">Signal</keyword>
<dbReference type="SUPFAM" id="SSF47090">
    <property type="entry name" value="PGBD-like"/>
    <property type="match status" value="1"/>
</dbReference>
<proteinExistence type="predicted"/>
<feature type="domain" description="LysM" evidence="3">
    <location>
        <begin position="158"/>
        <end position="201"/>
    </location>
</feature>
<dbReference type="PANTHER" id="PTHR21666:SF289">
    <property type="entry name" value="L-ALA--D-GLU ENDOPEPTIDASE"/>
    <property type="match status" value="1"/>
</dbReference>
<dbReference type="InterPro" id="IPR036779">
    <property type="entry name" value="LysM_dom_sf"/>
</dbReference>
<dbReference type="Pfam" id="PF01471">
    <property type="entry name" value="PG_binding_1"/>
    <property type="match status" value="1"/>
</dbReference>
<evidence type="ECO:0000313" key="4">
    <source>
        <dbReference type="EMBL" id="TDX52385.1"/>
    </source>
</evidence>
<dbReference type="Pfam" id="PF01551">
    <property type="entry name" value="Peptidase_M23"/>
    <property type="match status" value="1"/>
</dbReference>
<dbReference type="SUPFAM" id="SSF51261">
    <property type="entry name" value="Duplicated hybrid motif"/>
    <property type="match status" value="1"/>
</dbReference>
<feature type="domain" description="LysM" evidence="3">
    <location>
        <begin position="98"/>
        <end position="141"/>
    </location>
</feature>
<dbReference type="Pfam" id="PF01476">
    <property type="entry name" value="LysM"/>
    <property type="match status" value="2"/>
</dbReference>
<dbReference type="InterPro" id="IPR036366">
    <property type="entry name" value="PGBDSf"/>
</dbReference>
<dbReference type="CDD" id="cd00118">
    <property type="entry name" value="LysM"/>
    <property type="match status" value="2"/>
</dbReference>
<keyword evidence="5" id="KW-1185">Reference proteome</keyword>
<feature type="signal peptide" evidence="2">
    <location>
        <begin position="1"/>
        <end position="26"/>
    </location>
</feature>
<dbReference type="Gene3D" id="2.70.70.10">
    <property type="entry name" value="Glucose Permease (Domain IIA)"/>
    <property type="match status" value="1"/>
</dbReference>
<comment type="caution">
    <text evidence="4">The sequence shown here is derived from an EMBL/GenBank/DDBJ whole genome shotgun (WGS) entry which is preliminary data.</text>
</comment>
<dbReference type="Gene3D" id="1.10.101.10">
    <property type="entry name" value="PGBD-like superfamily/PGBD"/>
    <property type="match status" value="1"/>
</dbReference>
<dbReference type="Proteomes" id="UP000295832">
    <property type="component" value="Unassembled WGS sequence"/>
</dbReference>
<keyword evidence="4" id="KW-0378">Hydrolase</keyword>
<dbReference type="SMART" id="SM00257">
    <property type="entry name" value="LysM"/>
    <property type="match status" value="2"/>
</dbReference>
<dbReference type="AlphaFoldDB" id="A0A4R8GZT0"/>
<evidence type="ECO:0000259" key="3">
    <source>
        <dbReference type="PROSITE" id="PS51782"/>
    </source>
</evidence>
<dbReference type="RefSeq" id="WP_134115890.1">
    <property type="nucleotide sequence ID" value="NZ_SOEG01000007.1"/>
</dbReference>
<evidence type="ECO:0000256" key="2">
    <source>
        <dbReference type="SAM" id="SignalP"/>
    </source>
</evidence>
<reference evidence="4 5" key="1">
    <citation type="submission" date="2019-03" db="EMBL/GenBank/DDBJ databases">
        <title>Subsurface microbial communities from deep shales in Ohio and West Virginia, USA.</title>
        <authorList>
            <person name="Wrighton K."/>
        </authorList>
    </citation>
    <scope>NUCLEOTIDE SEQUENCE [LARGE SCALE GENOMIC DNA]</scope>
    <source>
        <strain evidence="4 5">MSL 6dP</strain>
    </source>
</reference>
<name>A0A4R8GZT0_9FIRM</name>
<dbReference type="InterPro" id="IPR002477">
    <property type="entry name" value="Peptidoglycan-bd-like"/>
</dbReference>
<dbReference type="InterPro" id="IPR050570">
    <property type="entry name" value="Cell_wall_metabolism_enzyme"/>
</dbReference>
<dbReference type="EMBL" id="SOEG01000007">
    <property type="protein sequence ID" value="TDX52385.1"/>
    <property type="molecule type" value="Genomic_DNA"/>
</dbReference>
<evidence type="ECO:0000256" key="1">
    <source>
        <dbReference type="ARBA" id="ARBA00022729"/>
    </source>
</evidence>
<feature type="chain" id="PRO_5020425776" evidence="2">
    <location>
        <begin position="27"/>
        <end position="348"/>
    </location>
</feature>